<keyword evidence="5" id="KW-1185">Reference proteome</keyword>
<dbReference type="Proteomes" id="UP000325440">
    <property type="component" value="Unassembled WGS sequence"/>
</dbReference>
<feature type="domain" description="Phorbol-ester/DAG-type" evidence="3">
    <location>
        <begin position="20"/>
        <end position="72"/>
    </location>
</feature>
<dbReference type="PROSITE" id="PS50081">
    <property type="entry name" value="ZF_DAG_PE_2"/>
    <property type="match status" value="1"/>
</dbReference>
<proteinExistence type="predicted"/>
<dbReference type="SUPFAM" id="SSF57889">
    <property type="entry name" value="Cysteine-rich domain"/>
    <property type="match status" value="1"/>
</dbReference>
<keyword evidence="2" id="KW-0862">Zinc</keyword>
<keyword evidence="4" id="KW-0808">Transferase</keyword>
<gene>
    <name evidence="4" type="ORF">CINCED_3A025867</name>
</gene>
<keyword evidence="4" id="KW-0418">Kinase</keyword>
<dbReference type="InterPro" id="IPR002219">
    <property type="entry name" value="PKC_DAG/PE"/>
</dbReference>
<dbReference type="InterPro" id="IPR046349">
    <property type="entry name" value="C1-like_sf"/>
</dbReference>
<evidence type="ECO:0000313" key="5">
    <source>
        <dbReference type="Proteomes" id="UP000325440"/>
    </source>
</evidence>
<name>A0A5E4MEL2_9HEMI</name>
<dbReference type="GO" id="GO:0046872">
    <property type="term" value="F:metal ion binding"/>
    <property type="evidence" value="ECO:0007669"/>
    <property type="project" value="UniProtKB-KW"/>
</dbReference>
<evidence type="ECO:0000256" key="2">
    <source>
        <dbReference type="ARBA" id="ARBA00022833"/>
    </source>
</evidence>
<dbReference type="AlphaFoldDB" id="A0A5E4MEL2"/>
<organism evidence="4 5">
    <name type="scientific">Cinara cedri</name>
    <dbReference type="NCBI Taxonomy" id="506608"/>
    <lineage>
        <taxon>Eukaryota</taxon>
        <taxon>Metazoa</taxon>
        <taxon>Ecdysozoa</taxon>
        <taxon>Arthropoda</taxon>
        <taxon>Hexapoda</taxon>
        <taxon>Insecta</taxon>
        <taxon>Pterygota</taxon>
        <taxon>Neoptera</taxon>
        <taxon>Paraneoptera</taxon>
        <taxon>Hemiptera</taxon>
        <taxon>Sternorrhyncha</taxon>
        <taxon>Aphidomorpha</taxon>
        <taxon>Aphidoidea</taxon>
        <taxon>Aphididae</taxon>
        <taxon>Lachninae</taxon>
        <taxon>Cinara</taxon>
    </lineage>
</organism>
<keyword evidence="1" id="KW-0479">Metal-binding</keyword>
<sequence>MPFSRIFSTCTATTDSDGFGHVLVKSNKTLGLFKKCSACKSAKLWPWSVMVKCVGCKGVWHERCAEQRSSWCGDTANDGDWLQRIPEYPAPAATTLPPKPTGVQLRSNTENRGGGAPTFSNTRCRSDVFGGSNRPPVAGVAGTDVTGRWSVYACTAAEIENAVLRRNGVIMGVRALRASDCARPLTVARDDAHNDGTA</sequence>
<evidence type="ECO:0000259" key="3">
    <source>
        <dbReference type="PROSITE" id="PS50081"/>
    </source>
</evidence>
<dbReference type="EMBL" id="CABPRJ010000533">
    <property type="protein sequence ID" value="VVC30709.1"/>
    <property type="molecule type" value="Genomic_DNA"/>
</dbReference>
<evidence type="ECO:0000313" key="4">
    <source>
        <dbReference type="EMBL" id="VVC30709.1"/>
    </source>
</evidence>
<reference evidence="4 5" key="1">
    <citation type="submission" date="2019-08" db="EMBL/GenBank/DDBJ databases">
        <authorList>
            <person name="Alioto T."/>
            <person name="Alioto T."/>
            <person name="Gomez Garrido J."/>
        </authorList>
    </citation>
    <scope>NUCLEOTIDE SEQUENCE [LARGE SCALE GENOMIC DNA]</scope>
</reference>
<dbReference type="GO" id="GO:0016301">
    <property type="term" value="F:kinase activity"/>
    <property type="evidence" value="ECO:0007669"/>
    <property type="project" value="UniProtKB-KW"/>
</dbReference>
<evidence type="ECO:0000256" key="1">
    <source>
        <dbReference type="ARBA" id="ARBA00022723"/>
    </source>
</evidence>
<accession>A0A5E4MEL2</accession>
<protein>
    <submittedName>
        <fullName evidence="4">Protein kinase C-like, phorbol ester/diacylglycerol-binding domain</fullName>
    </submittedName>
</protein>